<evidence type="ECO:0000313" key="3">
    <source>
        <dbReference type="Proteomes" id="UP000321234"/>
    </source>
</evidence>
<feature type="region of interest" description="Disordered" evidence="1">
    <location>
        <begin position="64"/>
        <end position="103"/>
    </location>
</feature>
<gene>
    <name evidence="2" type="ORF">FMM08_15155</name>
</gene>
<name>A0A5C8ZB97_9ACTN</name>
<reference evidence="2 3" key="1">
    <citation type="submission" date="2019-07" db="EMBL/GenBank/DDBJ databases">
        <title>Quadrisphaera sp. strain DD2A genome sequencing and assembly.</title>
        <authorList>
            <person name="Kim I."/>
        </authorList>
    </citation>
    <scope>NUCLEOTIDE SEQUENCE [LARGE SCALE GENOMIC DNA]</scope>
    <source>
        <strain evidence="2 3">DD2A</strain>
    </source>
</reference>
<proteinExistence type="predicted"/>
<protein>
    <submittedName>
        <fullName evidence="2">DivIVA domain-containing protein</fullName>
    </submittedName>
</protein>
<dbReference type="AlphaFoldDB" id="A0A5C8ZB97"/>
<evidence type="ECO:0000256" key="1">
    <source>
        <dbReference type="SAM" id="MobiDB-lite"/>
    </source>
</evidence>
<keyword evidence="3" id="KW-1185">Reference proteome</keyword>
<feature type="compositionally biased region" description="Pro residues" evidence="1">
    <location>
        <begin position="79"/>
        <end position="90"/>
    </location>
</feature>
<comment type="caution">
    <text evidence="2">The sequence shown here is derived from an EMBL/GenBank/DDBJ whole genome shotgun (WGS) entry which is preliminary data.</text>
</comment>
<feature type="compositionally biased region" description="Pro residues" evidence="1">
    <location>
        <begin position="9"/>
        <end position="18"/>
    </location>
</feature>
<dbReference type="NCBIfam" id="TIGR03544">
    <property type="entry name" value="DivI1A_domain"/>
    <property type="match status" value="1"/>
</dbReference>
<organism evidence="2 3">
    <name type="scientific">Quadrisphaera setariae</name>
    <dbReference type="NCBI Taxonomy" id="2593304"/>
    <lineage>
        <taxon>Bacteria</taxon>
        <taxon>Bacillati</taxon>
        <taxon>Actinomycetota</taxon>
        <taxon>Actinomycetes</taxon>
        <taxon>Kineosporiales</taxon>
        <taxon>Kineosporiaceae</taxon>
        <taxon>Quadrisphaera</taxon>
    </lineage>
</organism>
<dbReference type="Gene3D" id="6.10.250.660">
    <property type="match status" value="1"/>
</dbReference>
<accession>A0A5C8ZB97</accession>
<sequence length="103" mass="11040">MPAATPSSPHRPLPPRPLEPADLDQVRFSVVPRGYRMDQVDAVVDRLRVELAERDRRLEALTAAVSTPLAGGGPRYGAPAPPVSPDPNPAPAQSWALTREEGS</sequence>
<dbReference type="Proteomes" id="UP000321234">
    <property type="component" value="Unassembled WGS sequence"/>
</dbReference>
<dbReference type="InterPro" id="IPR019933">
    <property type="entry name" value="DivIVA_domain"/>
</dbReference>
<evidence type="ECO:0000313" key="2">
    <source>
        <dbReference type="EMBL" id="TXR55375.1"/>
    </source>
</evidence>
<feature type="region of interest" description="Disordered" evidence="1">
    <location>
        <begin position="1"/>
        <end position="23"/>
    </location>
</feature>
<dbReference type="EMBL" id="VKAC01000009">
    <property type="protein sequence ID" value="TXR55375.1"/>
    <property type="molecule type" value="Genomic_DNA"/>
</dbReference>
<dbReference type="OrthoDB" id="3404379at2"/>